<accession>A0ACC0YHX7</accession>
<comment type="caution">
    <text evidence="1">The sequence shown here is derived from an EMBL/GenBank/DDBJ whole genome shotgun (WGS) entry which is preliminary data.</text>
</comment>
<dbReference type="Proteomes" id="UP001163603">
    <property type="component" value="Chromosome 7"/>
</dbReference>
<name>A0ACC0YHX7_9ROSI</name>
<evidence type="ECO:0000313" key="1">
    <source>
        <dbReference type="EMBL" id="KAJ0035860.1"/>
    </source>
</evidence>
<gene>
    <name evidence="1" type="ORF">Pint_24491</name>
</gene>
<dbReference type="EMBL" id="CM047742">
    <property type="protein sequence ID" value="KAJ0035860.1"/>
    <property type="molecule type" value="Genomic_DNA"/>
</dbReference>
<organism evidence="1 2">
    <name type="scientific">Pistacia integerrima</name>
    <dbReference type="NCBI Taxonomy" id="434235"/>
    <lineage>
        <taxon>Eukaryota</taxon>
        <taxon>Viridiplantae</taxon>
        <taxon>Streptophyta</taxon>
        <taxon>Embryophyta</taxon>
        <taxon>Tracheophyta</taxon>
        <taxon>Spermatophyta</taxon>
        <taxon>Magnoliopsida</taxon>
        <taxon>eudicotyledons</taxon>
        <taxon>Gunneridae</taxon>
        <taxon>Pentapetalae</taxon>
        <taxon>rosids</taxon>
        <taxon>malvids</taxon>
        <taxon>Sapindales</taxon>
        <taxon>Anacardiaceae</taxon>
        <taxon>Pistacia</taxon>
    </lineage>
</organism>
<sequence>MLCFPSTRKPSVASIEGFALGGGLEVAMVCHAQISTPSARLGLPQLPLGIIPGFGGMFI</sequence>
<proteinExistence type="predicted"/>
<protein>
    <submittedName>
        <fullName evidence="1">Uncharacterized protein</fullName>
    </submittedName>
</protein>
<reference evidence="2" key="1">
    <citation type="journal article" date="2023" name="G3 (Bethesda)">
        <title>Genome assembly and association tests identify interacting loci associated with vigor, precocity, and sex in interspecific pistachio rootstocks.</title>
        <authorList>
            <person name="Palmer W."/>
            <person name="Jacygrad E."/>
            <person name="Sagayaradj S."/>
            <person name="Cavanaugh K."/>
            <person name="Han R."/>
            <person name="Bertier L."/>
            <person name="Beede B."/>
            <person name="Kafkas S."/>
            <person name="Golino D."/>
            <person name="Preece J."/>
            <person name="Michelmore R."/>
        </authorList>
    </citation>
    <scope>NUCLEOTIDE SEQUENCE [LARGE SCALE GENOMIC DNA]</scope>
</reference>
<keyword evidence="2" id="KW-1185">Reference proteome</keyword>
<evidence type="ECO:0000313" key="2">
    <source>
        <dbReference type="Proteomes" id="UP001163603"/>
    </source>
</evidence>